<gene>
    <name evidence="1" type="ORF">UT75_C0009G0029</name>
</gene>
<dbReference type="AlphaFoldDB" id="A0A0G0QSD8"/>
<proteinExistence type="predicted"/>
<dbReference type="Proteomes" id="UP000034072">
    <property type="component" value="Unassembled WGS sequence"/>
</dbReference>
<comment type="caution">
    <text evidence="1">The sequence shown here is derived from an EMBL/GenBank/DDBJ whole genome shotgun (WGS) entry which is preliminary data.</text>
</comment>
<protein>
    <submittedName>
        <fullName evidence="1">Uncharacterized protein</fullName>
    </submittedName>
</protein>
<sequence length="75" mass="8229">MAKCSLVPVVMSEVIPEKVTDPVEKVGALLKTRRPEPVSSDMDKAALAEDIDVVNAPPVVVDTNLSAWLMLLLWW</sequence>
<accession>A0A0G0QSD8</accession>
<evidence type="ECO:0000313" key="1">
    <source>
        <dbReference type="EMBL" id="KKR40256.1"/>
    </source>
</evidence>
<dbReference type="EMBL" id="LBXZ01000009">
    <property type="protein sequence ID" value="KKR40256.1"/>
    <property type="molecule type" value="Genomic_DNA"/>
</dbReference>
<organism evidence="1 2">
    <name type="scientific">Candidatus Yanofskybacteria bacterium GW2011_GWE2_40_11</name>
    <dbReference type="NCBI Taxonomy" id="1619033"/>
    <lineage>
        <taxon>Bacteria</taxon>
        <taxon>Candidatus Yanofskyibacteriota</taxon>
    </lineage>
</organism>
<reference evidence="1 2" key="1">
    <citation type="journal article" date="2015" name="Nature">
        <title>rRNA introns, odd ribosomes, and small enigmatic genomes across a large radiation of phyla.</title>
        <authorList>
            <person name="Brown C.T."/>
            <person name="Hug L.A."/>
            <person name="Thomas B.C."/>
            <person name="Sharon I."/>
            <person name="Castelle C.J."/>
            <person name="Singh A."/>
            <person name="Wilkins M.J."/>
            <person name="Williams K.H."/>
            <person name="Banfield J.F."/>
        </authorList>
    </citation>
    <scope>NUCLEOTIDE SEQUENCE [LARGE SCALE GENOMIC DNA]</scope>
</reference>
<evidence type="ECO:0000313" key="2">
    <source>
        <dbReference type="Proteomes" id="UP000034072"/>
    </source>
</evidence>
<name>A0A0G0QSD8_9BACT</name>